<comment type="caution">
    <text evidence="1">The sequence shown here is derived from an EMBL/GenBank/DDBJ whole genome shotgun (WGS) entry which is preliminary data.</text>
</comment>
<sequence length="538" mass="60129">MAGISSMPAMAFVAIGAVMLIIGQRKKRNSTPLPPGPPPLPIVGNVSGVDIAAPWLSYARWGKLYGDVVYTRFFSQVIIILNSERAAKVLLDQRSHIYSDRPEVPTIGPFGLAWNSVFFHYGPKWRSHRRIFHQAVRPDAALAFRPMQMQKGYQLLKAMLEAPEDYQDHFHHHSGAIIMSAVYNYDTAPYNDPFVKLIERSIELLVIDSRPEVSSIFAAFPILTKVLFLPTWLPGIKINRRAALSREYTTQWLEEPFQYTEETIAAGTATPSLVTDALRKIEGKDESGEMRQAIKEVAATAFAAGAETTNNTLRAFVLAMVLYPEVQQRAQALIDSVVGGDRLPNFDDRSSMPYVDAVLRETLRWNPTFPLGLPHASTEDDIYDGYLIPKGAWIFPNAWAMSHDESVYPNSHEFIPERFLDSHGDLTDDTVQHVFGFGRRICVGEIYPSRLAVFLKPTVNQMRIGRYMADASLWSAMALMLATFNFAKAKDSNGNDIDFEVKWAAGVTTHPMPFPCTITPRVPGMNAEMLDQLISGSA</sequence>
<accession>A0ACB8B0V6</accession>
<reference evidence="1" key="1">
    <citation type="journal article" date="2021" name="New Phytol.">
        <title>Evolutionary innovations through gain and loss of genes in the ectomycorrhizal Boletales.</title>
        <authorList>
            <person name="Wu G."/>
            <person name="Miyauchi S."/>
            <person name="Morin E."/>
            <person name="Kuo A."/>
            <person name="Drula E."/>
            <person name="Varga T."/>
            <person name="Kohler A."/>
            <person name="Feng B."/>
            <person name="Cao Y."/>
            <person name="Lipzen A."/>
            <person name="Daum C."/>
            <person name="Hundley H."/>
            <person name="Pangilinan J."/>
            <person name="Johnson J."/>
            <person name="Barry K."/>
            <person name="LaButti K."/>
            <person name="Ng V."/>
            <person name="Ahrendt S."/>
            <person name="Min B."/>
            <person name="Choi I.G."/>
            <person name="Park H."/>
            <person name="Plett J.M."/>
            <person name="Magnuson J."/>
            <person name="Spatafora J.W."/>
            <person name="Nagy L.G."/>
            <person name="Henrissat B."/>
            <person name="Grigoriev I.V."/>
            <person name="Yang Z.L."/>
            <person name="Xu J."/>
            <person name="Martin F.M."/>
        </authorList>
    </citation>
    <scope>NUCLEOTIDE SEQUENCE</scope>
    <source>
        <strain evidence="1">KUC20120723A-06</strain>
    </source>
</reference>
<dbReference type="EMBL" id="MU266739">
    <property type="protein sequence ID" value="KAH7918753.1"/>
    <property type="molecule type" value="Genomic_DNA"/>
</dbReference>
<dbReference type="Proteomes" id="UP000790709">
    <property type="component" value="Unassembled WGS sequence"/>
</dbReference>
<protein>
    <submittedName>
        <fullName evidence="1">Cytochrome P450</fullName>
    </submittedName>
</protein>
<organism evidence="1 2">
    <name type="scientific">Leucogyrophana mollusca</name>
    <dbReference type="NCBI Taxonomy" id="85980"/>
    <lineage>
        <taxon>Eukaryota</taxon>
        <taxon>Fungi</taxon>
        <taxon>Dikarya</taxon>
        <taxon>Basidiomycota</taxon>
        <taxon>Agaricomycotina</taxon>
        <taxon>Agaricomycetes</taxon>
        <taxon>Agaricomycetidae</taxon>
        <taxon>Boletales</taxon>
        <taxon>Boletales incertae sedis</taxon>
        <taxon>Leucogyrophana</taxon>
    </lineage>
</organism>
<name>A0ACB8B0V6_9AGAM</name>
<evidence type="ECO:0000313" key="2">
    <source>
        <dbReference type="Proteomes" id="UP000790709"/>
    </source>
</evidence>
<keyword evidence="2" id="KW-1185">Reference proteome</keyword>
<proteinExistence type="predicted"/>
<evidence type="ECO:0000313" key="1">
    <source>
        <dbReference type="EMBL" id="KAH7918753.1"/>
    </source>
</evidence>
<gene>
    <name evidence="1" type="ORF">BV22DRAFT_1199841</name>
</gene>